<dbReference type="EMBL" id="CNFU01002468">
    <property type="protein sequence ID" value="CKU34970.1"/>
    <property type="molecule type" value="Genomic_DNA"/>
</dbReference>
<feature type="region of interest" description="Disordered" evidence="1">
    <location>
        <begin position="57"/>
        <end position="86"/>
    </location>
</feature>
<name>A0A655AU41_MYCTX</name>
<protein>
    <submittedName>
        <fullName evidence="2">Uncharacterized protein</fullName>
    </submittedName>
</protein>
<dbReference type="Proteomes" id="UP000049023">
    <property type="component" value="Unassembled WGS sequence"/>
</dbReference>
<gene>
    <name evidence="2" type="ORF">ERS027661_05009</name>
</gene>
<sequence>MTYTVPAPSTANPCGWYSPLNGNTVVPVDPVANLTTRPYMPSLVTYTLPALSTATPLGERRKSMPVNGNTVCPDACVGDHEGRKTR</sequence>
<organism evidence="2 3">
    <name type="scientific">Mycobacterium tuberculosis</name>
    <dbReference type="NCBI Taxonomy" id="1773"/>
    <lineage>
        <taxon>Bacteria</taxon>
        <taxon>Bacillati</taxon>
        <taxon>Actinomycetota</taxon>
        <taxon>Actinomycetes</taxon>
        <taxon>Mycobacteriales</taxon>
        <taxon>Mycobacteriaceae</taxon>
        <taxon>Mycobacterium</taxon>
        <taxon>Mycobacterium tuberculosis complex</taxon>
    </lineage>
</organism>
<feature type="compositionally biased region" description="Basic and acidic residues" evidence="1">
    <location>
        <begin position="77"/>
        <end position="86"/>
    </location>
</feature>
<dbReference type="AlphaFoldDB" id="A0A655AU41"/>
<evidence type="ECO:0000313" key="2">
    <source>
        <dbReference type="EMBL" id="CKU34970.1"/>
    </source>
</evidence>
<reference evidence="2 3" key="1">
    <citation type="submission" date="2015-03" db="EMBL/GenBank/DDBJ databases">
        <authorList>
            <consortium name="Pathogen Informatics"/>
        </authorList>
    </citation>
    <scope>NUCLEOTIDE SEQUENCE [LARGE SCALE GENOMIC DNA]</scope>
    <source>
        <strain evidence="2 3">Bir 187</strain>
    </source>
</reference>
<proteinExistence type="predicted"/>
<evidence type="ECO:0000256" key="1">
    <source>
        <dbReference type="SAM" id="MobiDB-lite"/>
    </source>
</evidence>
<evidence type="ECO:0000313" key="3">
    <source>
        <dbReference type="Proteomes" id="UP000049023"/>
    </source>
</evidence>
<accession>A0A655AU41</accession>